<evidence type="ECO:0000313" key="2">
    <source>
        <dbReference type="EMBL" id="QFI37320.1"/>
    </source>
</evidence>
<gene>
    <name evidence="2" type="ORF">FR932_05495</name>
</gene>
<keyword evidence="3" id="KW-1185">Reference proteome</keyword>
<organism evidence="2 3">
    <name type="scientific">Moritella marina ATCC 15381</name>
    <dbReference type="NCBI Taxonomy" id="1202962"/>
    <lineage>
        <taxon>Bacteria</taxon>
        <taxon>Pseudomonadati</taxon>
        <taxon>Pseudomonadota</taxon>
        <taxon>Gammaproteobacteria</taxon>
        <taxon>Alteromonadales</taxon>
        <taxon>Moritellaceae</taxon>
        <taxon>Moritella</taxon>
    </lineage>
</organism>
<accession>A0A5J6WJR9</accession>
<dbReference type="AlphaFoldDB" id="A0A5J6WJR9"/>
<keyword evidence="1" id="KW-1133">Transmembrane helix</keyword>
<dbReference type="OrthoDB" id="9912534at2"/>
<proteinExistence type="predicted"/>
<protein>
    <submittedName>
        <fullName evidence="2">Uncharacterized protein</fullName>
    </submittedName>
</protein>
<keyword evidence="1" id="KW-0472">Membrane</keyword>
<dbReference type="EMBL" id="CP044399">
    <property type="protein sequence ID" value="QFI37320.1"/>
    <property type="molecule type" value="Genomic_DNA"/>
</dbReference>
<dbReference type="KEGG" id="mmaa:FR932_05495"/>
<evidence type="ECO:0000313" key="3">
    <source>
        <dbReference type="Proteomes" id="UP000327424"/>
    </source>
</evidence>
<reference evidence="2 3" key="1">
    <citation type="submission" date="2019-09" db="EMBL/GenBank/DDBJ databases">
        <title>Hybrid Assembly of the complete Genome of the Deep-Sea Bacterium Moritella marina from long Nanopore and Illumina reads.</title>
        <authorList>
            <person name="Magin S."/>
            <person name="Georgoulis A."/>
            <person name="Papadimitriou K."/>
            <person name="Iliakis G."/>
            <person name="Vorgias C.E."/>
        </authorList>
    </citation>
    <scope>NUCLEOTIDE SEQUENCE [LARGE SCALE GENOMIC DNA]</scope>
    <source>
        <strain evidence="2 3">MP-1</strain>
    </source>
</reference>
<dbReference type="Proteomes" id="UP000327424">
    <property type="component" value="Chromosome"/>
</dbReference>
<keyword evidence="1" id="KW-0812">Transmembrane</keyword>
<feature type="transmembrane region" description="Helical" evidence="1">
    <location>
        <begin position="7"/>
        <end position="25"/>
    </location>
</feature>
<evidence type="ECO:0000256" key="1">
    <source>
        <dbReference type="SAM" id="Phobius"/>
    </source>
</evidence>
<dbReference type="RefSeq" id="WP_019439850.1">
    <property type="nucleotide sequence ID" value="NZ_ALOE01000004.1"/>
</dbReference>
<name>A0A5J6WJR9_MORMI</name>
<sequence>MRIKTGFFYLGFFIMMTSIIIDLTTGPNVAINGEMYIQSSDGNYNATRHFEVFMEENLFESVTIFTETGLNNIIEVKSSGEIYKNTPNLFTISIFDESHNQAVINNYNKIPLYNEYISAKRKLIGSQTVQIVEKLQDDYIVIVTNGWSRHMIAINQVIK</sequence>